<dbReference type="AlphaFoldDB" id="A0A183ITV7"/>
<gene>
    <name evidence="1" type="ORF">SBAD_LOCUS7054</name>
</gene>
<protein>
    <submittedName>
        <fullName evidence="3">CHAT domain-containing protein</fullName>
    </submittedName>
</protein>
<accession>A0A183ITV7</accession>
<evidence type="ECO:0000313" key="1">
    <source>
        <dbReference type="EMBL" id="VDP11697.1"/>
    </source>
</evidence>
<keyword evidence="2" id="KW-1185">Reference proteome</keyword>
<name>A0A183ITV7_9BILA</name>
<dbReference type="EMBL" id="UZAM01010279">
    <property type="protein sequence ID" value="VDP11697.1"/>
    <property type="molecule type" value="Genomic_DNA"/>
</dbReference>
<reference evidence="1 2" key="2">
    <citation type="submission" date="2018-11" db="EMBL/GenBank/DDBJ databases">
        <authorList>
            <consortium name="Pathogen Informatics"/>
        </authorList>
    </citation>
    <scope>NUCLEOTIDE SEQUENCE [LARGE SCALE GENOMIC DNA]</scope>
</reference>
<reference evidence="3" key="1">
    <citation type="submission" date="2016-06" db="UniProtKB">
        <authorList>
            <consortium name="WormBaseParasite"/>
        </authorList>
    </citation>
    <scope>IDENTIFICATION</scope>
</reference>
<dbReference type="Proteomes" id="UP000270296">
    <property type="component" value="Unassembled WGS sequence"/>
</dbReference>
<organism evidence="3">
    <name type="scientific">Soboliphyme baturini</name>
    <dbReference type="NCBI Taxonomy" id="241478"/>
    <lineage>
        <taxon>Eukaryota</taxon>
        <taxon>Metazoa</taxon>
        <taxon>Ecdysozoa</taxon>
        <taxon>Nematoda</taxon>
        <taxon>Enoplea</taxon>
        <taxon>Dorylaimia</taxon>
        <taxon>Dioctophymatida</taxon>
        <taxon>Dioctophymatoidea</taxon>
        <taxon>Soboliphymatidae</taxon>
        <taxon>Soboliphyme</taxon>
    </lineage>
</organism>
<evidence type="ECO:0000313" key="3">
    <source>
        <dbReference type="WBParaSite" id="SBAD_0000732001-mRNA-1"/>
    </source>
</evidence>
<dbReference type="WBParaSite" id="SBAD_0000732001-mRNA-1">
    <property type="protein sequence ID" value="SBAD_0000732001-mRNA-1"/>
    <property type="gene ID" value="SBAD_0000732001"/>
</dbReference>
<evidence type="ECO:0000313" key="2">
    <source>
        <dbReference type="Proteomes" id="UP000270296"/>
    </source>
</evidence>
<sequence>MSTLAVGRVPSVVADTDGRAGAAVAVVSGDGSRRWNESIIFTPTSTVRVVTVALTDRLVRPVRLAGH</sequence>
<proteinExistence type="predicted"/>